<name>A0A2N0SJ20_9GLOM</name>
<dbReference type="AlphaFoldDB" id="A0A2N0SJ20"/>
<proteinExistence type="predicted"/>
<protein>
    <submittedName>
        <fullName evidence="2">Uncharacterized protein</fullName>
    </submittedName>
</protein>
<comment type="caution">
    <text evidence="2">The sequence shown here is derived from an EMBL/GenBank/DDBJ whole genome shotgun (WGS) entry which is preliminary data.</text>
</comment>
<dbReference type="Proteomes" id="UP000232688">
    <property type="component" value="Unassembled WGS sequence"/>
</dbReference>
<evidence type="ECO:0000313" key="2">
    <source>
        <dbReference type="EMBL" id="PKC75555.1"/>
    </source>
</evidence>
<sequence>MYLRQKKQEESEKVWIVHTNPKDIKNITRLEIIIIKLWTIPQNISDQQLKDWNLSREEWDEATKRDLLAKKVQECENLNELSSIRLNNEDVNKNLKDMKKR</sequence>
<evidence type="ECO:0000313" key="3">
    <source>
        <dbReference type="Proteomes" id="UP000232688"/>
    </source>
</evidence>
<dbReference type="EMBL" id="LLXH01000020">
    <property type="protein sequence ID" value="PKC75555.1"/>
    <property type="molecule type" value="Genomic_DNA"/>
</dbReference>
<reference evidence="2 3" key="1">
    <citation type="submission" date="2017-10" db="EMBL/GenBank/DDBJ databases">
        <title>Extensive intraspecific genome diversity in a model arbuscular mycorrhizal fungus.</title>
        <authorList>
            <person name="Chen E.C.H."/>
            <person name="Morin E."/>
            <person name="Baudet D."/>
            <person name="Noel J."/>
            <person name="Ndikumana S."/>
            <person name="Charron P."/>
            <person name="St-Onge C."/>
            <person name="Giorgi J."/>
            <person name="Grigoriev I.V."/>
            <person name="Roux C."/>
            <person name="Martin F.M."/>
            <person name="Corradi N."/>
        </authorList>
    </citation>
    <scope>NUCLEOTIDE SEQUENCE [LARGE SCALE GENOMIC DNA]</scope>
    <source>
        <strain evidence="2 3">A1</strain>
    </source>
</reference>
<accession>A0A2N0SJ20</accession>
<dbReference type="VEuPathDB" id="FungiDB:RhiirA1_448609"/>
<organism evidence="2 3">
    <name type="scientific">Rhizophagus irregularis</name>
    <dbReference type="NCBI Taxonomy" id="588596"/>
    <lineage>
        <taxon>Eukaryota</taxon>
        <taxon>Fungi</taxon>
        <taxon>Fungi incertae sedis</taxon>
        <taxon>Mucoromycota</taxon>
        <taxon>Glomeromycotina</taxon>
        <taxon>Glomeromycetes</taxon>
        <taxon>Glomerales</taxon>
        <taxon>Glomeraceae</taxon>
        <taxon>Rhizophagus</taxon>
    </lineage>
</organism>
<evidence type="ECO:0000313" key="1">
    <source>
        <dbReference type="EMBL" id="CAB5385269.1"/>
    </source>
</evidence>
<dbReference type="Proteomes" id="UP000684084">
    <property type="component" value="Unassembled WGS sequence"/>
</dbReference>
<reference evidence="1" key="3">
    <citation type="submission" date="2020-05" db="EMBL/GenBank/DDBJ databases">
        <authorList>
            <person name="Rincon C."/>
            <person name="Sanders R I."/>
            <person name="Robbins C."/>
            <person name="Chaturvedi A."/>
        </authorList>
    </citation>
    <scope>NUCLEOTIDE SEQUENCE</scope>
    <source>
        <strain evidence="1">CHB12</strain>
    </source>
</reference>
<dbReference type="EMBL" id="CAGKOT010000053">
    <property type="protein sequence ID" value="CAB5385269.1"/>
    <property type="molecule type" value="Genomic_DNA"/>
</dbReference>
<reference evidence="2 3" key="2">
    <citation type="submission" date="2017-10" db="EMBL/GenBank/DDBJ databases">
        <title>Genome analyses suggest a sexual origin of heterokaryosis in a supposedly ancient asexual fungus.</title>
        <authorList>
            <person name="Corradi N."/>
            <person name="Sedzielewska K."/>
            <person name="Noel J."/>
            <person name="Charron P."/>
            <person name="Farinelli L."/>
            <person name="Marton T."/>
            <person name="Kruger M."/>
            <person name="Pelin A."/>
            <person name="Brachmann A."/>
            <person name="Corradi N."/>
        </authorList>
    </citation>
    <scope>NUCLEOTIDE SEQUENCE [LARGE SCALE GENOMIC DNA]</scope>
    <source>
        <strain evidence="2 3">A1</strain>
    </source>
</reference>
<gene>
    <name evidence="1" type="ORF">CHRIB12_LOCUS19220</name>
    <name evidence="2" type="ORF">RhiirA1_448609</name>
</gene>